<feature type="domain" description="Transposase InsH N-terminal" evidence="1">
    <location>
        <begin position="1"/>
        <end position="44"/>
    </location>
</feature>
<evidence type="ECO:0000313" key="2">
    <source>
        <dbReference type="EMBL" id="KUG02427.1"/>
    </source>
</evidence>
<dbReference type="Pfam" id="PF05598">
    <property type="entry name" value="DUF772"/>
    <property type="match status" value="1"/>
</dbReference>
<reference evidence="2" key="1">
    <citation type="journal article" date="2015" name="Proc. Natl. Acad. Sci. U.S.A.">
        <title>Networks of energetic and metabolic interactions define dynamics in microbial communities.</title>
        <authorList>
            <person name="Embree M."/>
            <person name="Liu J.K."/>
            <person name="Al-Bassam M.M."/>
            <person name="Zengler K."/>
        </authorList>
    </citation>
    <scope>NUCLEOTIDE SEQUENCE</scope>
</reference>
<dbReference type="InterPro" id="IPR008490">
    <property type="entry name" value="Transposase_InsH_N"/>
</dbReference>
<accession>A0A0W8E1E9</accession>
<dbReference type="AlphaFoldDB" id="A0A0W8E1E9"/>
<gene>
    <name evidence="2" type="ORF">ASZ90_020249</name>
</gene>
<comment type="caution">
    <text evidence="2">The sequence shown here is derived from an EMBL/GenBank/DDBJ whole genome shotgun (WGS) entry which is preliminary data.</text>
</comment>
<sequence>MMAKLLILQYLYNYSDERVIAETQVNLAYMWFIGINPEDDLPHPRHGD</sequence>
<dbReference type="EMBL" id="LNQE01001920">
    <property type="protein sequence ID" value="KUG02427.1"/>
    <property type="molecule type" value="Genomic_DNA"/>
</dbReference>
<proteinExistence type="predicted"/>
<protein>
    <recommendedName>
        <fullName evidence="1">Transposase InsH N-terminal domain-containing protein</fullName>
    </recommendedName>
</protein>
<evidence type="ECO:0000259" key="1">
    <source>
        <dbReference type="Pfam" id="PF05598"/>
    </source>
</evidence>
<name>A0A0W8E1E9_9ZZZZ</name>
<organism evidence="2">
    <name type="scientific">hydrocarbon metagenome</name>
    <dbReference type="NCBI Taxonomy" id="938273"/>
    <lineage>
        <taxon>unclassified sequences</taxon>
        <taxon>metagenomes</taxon>
        <taxon>ecological metagenomes</taxon>
    </lineage>
</organism>